<accession>M3D5Q0</accession>
<reference evidence="2 3" key="1">
    <citation type="journal article" date="2012" name="PLoS Pathog.">
        <title>Diverse lifestyles and strategies of plant pathogenesis encoded in the genomes of eighteen Dothideomycetes fungi.</title>
        <authorList>
            <person name="Ohm R.A."/>
            <person name="Feau N."/>
            <person name="Henrissat B."/>
            <person name="Schoch C.L."/>
            <person name="Horwitz B.A."/>
            <person name="Barry K.W."/>
            <person name="Condon B.J."/>
            <person name="Copeland A.C."/>
            <person name="Dhillon B."/>
            <person name="Glaser F."/>
            <person name="Hesse C.N."/>
            <person name="Kosti I."/>
            <person name="LaButti K."/>
            <person name="Lindquist E.A."/>
            <person name="Lucas S."/>
            <person name="Salamov A.A."/>
            <person name="Bradshaw R.E."/>
            <person name="Ciuffetti L."/>
            <person name="Hamelin R.C."/>
            <person name="Kema G.H.J."/>
            <person name="Lawrence C."/>
            <person name="Scott J.A."/>
            <person name="Spatafora J.W."/>
            <person name="Turgeon B.G."/>
            <person name="de Wit P.J.G.M."/>
            <person name="Zhong S."/>
            <person name="Goodwin S.B."/>
            <person name="Grigoriev I.V."/>
        </authorList>
    </citation>
    <scope>NUCLEOTIDE SEQUENCE [LARGE SCALE GENOMIC DNA]</scope>
    <source>
        <strain evidence="2 3">SO2202</strain>
    </source>
</reference>
<dbReference type="RefSeq" id="XP_016761596.1">
    <property type="nucleotide sequence ID" value="XM_016901965.1"/>
</dbReference>
<sequence>MARLRSITNSNLNLRRREDKADADADADNLRAQVTGDCQDIHHITNNQSINHRHHAAAAAC</sequence>
<organism evidence="2 3">
    <name type="scientific">Sphaerulina musiva (strain SO2202)</name>
    <name type="common">Poplar stem canker fungus</name>
    <name type="synonym">Septoria musiva</name>
    <dbReference type="NCBI Taxonomy" id="692275"/>
    <lineage>
        <taxon>Eukaryota</taxon>
        <taxon>Fungi</taxon>
        <taxon>Dikarya</taxon>
        <taxon>Ascomycota</taxon>
        <taxon>Pezizomycotina</taxon>
        <taxon>Dothideomycetes</taxon>
        <taxon>Dothideomycetidae</taxon>
        <taxon>Mycosphaerellales</taxon>
        <taxon>Mycosphaerellaceae</taxon>
        <taxon>Sphaerulina</taxon>
    </lineage>
</organism>
<evidence type="ECO:0000256" key="1">
    <source>
        <dbReference type="SAM" id="MobiDB-lite"/>
    </source>
</evidence>
<dbReference type="GeneID" id="27899102"/>
<dbReference type="HOGENOM" id="CLU_2929197_0_0_1"/>
<protein>
    <submittedName>
        <fullName evidence="2">Uncharacterized protein</fullName>
    </submittedName>
</protein>
<dbReference type="AlphaFoldDB" id="M3D5Q0"/>
<evidence type="ECO:0000313" key="2">
    <source>
        <dbReference type="EMBL" id="EMF13475.1"/>
    </source>
</evidence>
<dbReference type="EMBL" id="KB456263">
    <property type="protein sequence ID" value="EMF13475.1"/>
    <property type="molecule type" value="Genomic_DNA"/>
</dbReference>
<dbReference type="Proteomes" id="UP000016931">
    <property type="component" value="Unassembled WGS sequence"/>
</dbReference>
<keyword evidence="3" id="KW-1185">Reference proteome</keyword>
<gene>
    <name evidence="2" type="ORF">SEPMUDRAFT_125244</name>
</gene>
<feature type="region of interest" description="Disordered" evidence="1">
    <location>
        <begin position="1"/>
        <end position="26"/>
    </location>
</feature>
<feature type="compositionally biased region" description="Polar residues" evidence="1">
    <location>
        <begin position="1"/>
        <end position="13"/>
    </location>
</feature>
<feature type="non-terminal residue" evidence="2">
    <location>
        <position position="61"/>
    </location>
</feature>
<evidence type="ECO:0000313" key="3">
    <source>
        <dbReference type="Proteomes" id="UP000016931"/>
    </source>
</evidence>
<name>M3D5Q0_SPHMS</name>
<proteinExistence type="predicted"/>